<feature type="region of interest" description="Disordered" evidence="1">
    <location>
        <begin position="185"/>
        <end position="228"/>
    </location>
</feature>
<sequence length="255" mass="29347">MTQMTNKYLLKISLREILSFVHTQSSLIELSNTKRFVNFGKGRKIIERAKRDTDSPCRVKNEDDEEDEGEPESNGNPTHTGYGYLSVPPPPIATDESDAYLPVRSITQHTMTKNCRYFVNFVKENTNFVTLQESSHFKAWIFSKIQAINLNLFPIFIQALPFYSGNVEYLLGWRQFATASRCEETKEGGKEMLTERETKRSEETRKERKKERKKGRKKGRKKVAGKGHFCESQLPSDLAIFGPPCITRLSTLPKR</sequence>
<evidence type="ECO:0000313" key="3">
    <source>
        <dbReference type="Proteomes" id="UP000053105"/>
    </source>
</evidence>
<dbReference type="AlphaFoldDB" id="A0A0M9A0Q3"/>
<dbReference type="Proteomes" id="UP000053105">
    <property type="component" value="Unassembled WGS sequence"/>
</dbReference>
<evidence type="ECO:0000313" key="2">
    <source>
        <dbReference type="EMBL" id="KOX74970.1"/>
    </source>
</evidence>
<name>A0A0M9A0Q3_9HYME</name>
<dbReference type="EMBL" id="KQ435775">
    <property type="protein sequence ID" value="KOX74970.1"/>
    <property type="molecule type" value="Genomic_DNA"/>
</dbReference>
<feature type="region of interest" description="Disordered" evidence="1">
    <location>
        <begin position="50"/>
        <end position="87"/>
    </location>
</feature>
<accession>A0A0M9A0Q3</accession>
<reference evidence="2 3" key="1">
    <citation type="submission" date="2015-07" db="EMBL/GenBank/DDBJ databases">
        <title>The genome of Melipona quadrifasciata.</title>
        <authorList>
            <person name="Pan H."/>
            <person name="Kapheim K."/>
        </authorList>
    </citation>
    <scope>NUCLEOTIDE SEQUENCE [LARGE SCALE GENOMIC DNA]</scope>
    <source>
        <strain evidence="2">0111107301</strain>
        <tissue evidence="2">Whole body</tissue>
    </source>
</reference>
<keyword evidence="3" id="KW-1185">Reference proteome</keyword>
<feature type="compositionally biased region" description="Basic and acidic residues" evidence="1">
    <location>
        <begin position="185"/>
        <end position="206"/>
    </location>
</feature>
<feature type="compositionally biased region" description="Basic residues" evidence="1">
    <location>
        <begin position="207"/>
        <end position="225"/>
    </location>
</feature>
<feature type="compositionally biased region" description="Acidic residues" evidence="1">
    <location>
        <begin position="62"/>
        <end position="71"/>
    </location>
</feature>
<evidence type="ECO:0000256" key="1">
    <source>
        <dbReference type="SAM" id="MobiDB-lite"/>
    </source>
</evidence>
<feature type="compositionally biased region" description="Basic and acidic residues" evidence="1">
    <location>
        <begin position="50"/>
        <end position="61"/>
    </location>
</feature>
<proteinExistence type="predicted"/>
<gene>
    <name evidence="2" type="ORF">WN51_12654</name>
</gene>
<organism evidence="2 3">
    <name type="scientific">Melipona quadrifasciata</name>
    <dbReference type="NCBI Taxonomy" id="166423"/>
    <lineage>
        <taxon>Eukaryota</taxon>
        <taxon>Metazoa</taxon>
        <taxon>Ecdysozoa</taxon>
        <taxon>Arthropoda</taxon>
        <taxon>Hexapoda</taxon>
        <taxon>Insecta</taxon>
        <taxon>Pterygota</taxon>
        <taxon>Neoptera</taxon>
        <taxon>Endopterygota</taxon>
        <taxon>Hymenoptera</taxon>
        <taxon>Apocrita</taxon>
        <taxon>Aculeata</taxon>
        <taxon>Apoidea</taxon>
        <taxon>Anthophila</taxon>
        <taxon>Apidae</taxon>
        <taxon>Melipona</taxon>
    </lineage>
</organism>
<protein>
    <submittedName>
        <fullName evidence="2">Uncharacterized protein</fullName>
    </submittedName>
</protein>